<name>A0A7J6JZ54_TOXGO</name>
<evidence type="ECO:0000259" key="2">
    <source>
        <dbReference type="PROSITE" id="PS50829"/>
    </source>
</evidence>
<feature type="region of interest" description="Disordered" evidence="1">
    <location>
        <begin position="628"/>
        <end position="668"/>
    </location>
</feature>
<organism evidence="3 4">
    <name type="scientific">Toxoplasma gondii</name>
    <dbReference type="NCBI Taxonomy" id="5811"/>
    <lineage>
        <taxon>Eukaryota</taxon>
        <taxon>Sar</taxon>
        <taxon>Alveolata</taxon>
        <taxon>Apicomplexa</taxon>
        <taxon>Conoidasida</taxon>
        <taxon>Coccidia</taxon>
        <taxon>Eucoccidiorida</taxon>
        <taxon>Eimeriorina</taxon>
        <taxon>Sarcocystidae</taxon>
        <taxon>Toxoplasma</taxon>
    </lineage>
</organism>
<dbReference type="AlphaFoldDB" id="A0A7J6JZ54"/>
<evidence type="ECO:0000313" key="4">
    <source>
        <dbReference type="Proteomes" id="UP000557509"/>
    </source>
</evidence>
<dbReference type="Pfam" id="PF02213">
    <property type="entry name" value="GYF"/>
    <property type="match status" value="1"/>
</dbReference>
<comment type="caution">
    <text evidence="3">The sequence shown here is derived from an EMBL/GenBank/DDBJ whole genome shotgun (WGS) entry which is preliminary data.</text>
</comment>
<feature type="compositionally biased region" description="Basic and acidic residues" evidence="1">
    <location>
        <begin position="255"/>
        <end position="266"/>
    </location>
</feature>
<feature type="compositionally biased region" description="Low complexity" evidence="1">
    <location>
        <begin position="24"/>
        <end position="39"/>
    </location>
</feature>
<dbReference type="EMBL" id="JAAUHK010000196">
    <property type="protein sequence ID" value="KAF4639682.1"/>
    <property type="molecule type" value="Genomic_DNA"/>
</dbReference>
<feature type="compositionally biased region" description="Basic and acidic residues" evidence="1">
    <location>
        <begin position="223"/>
        <end position="241"/>
    </location>
</feature>
<proteinExistence type="predicted"/>
<feature type="region of interest" description="Disordered" evidence="1">
    <location>
        <begin position="1"/>
        <end position="473"/>
    </location>
</feature>
<accession>A0A7J6JZ54</accession>
<dbReference type="SUPFAM" id="SSF55277">
    <property type="entry name" value="GYF domain"/>
    <property type="match status" value="1"/>
</dbReference>
<reference evidence="3 4" key="1">
    <citation type="submission" date="2020-03" db="EMBL/GenBank/DDBJ databases">
        <title>Genome sequence of Toxoplasma gondii RH-88 strain.</title>
        <authorList>
            <person name="Lorenzi H.A."/>
            <person name="Venepally P."/>
            <person name="Rozenberg A."/>
            <person name="Sibley D."/>
        </authorList>
    </citation>
    <scope>NUCLEOTIDE SEQUENCE [LARGE SCALE GENOMIC DNA]</scope>
    <source>
        <strain evidence="3 4">RH-88</strain>
    </source>
</reference>
<feature type="compositionally biased region" description="Basic and acidic residues" evidence="1">
    <location>
        <begin position="155"/>
        <end position="175"/>
    </location>
</feature>
<feature type="compositionally biased region" description="Polar residues" evidence="1">
    <location>
        <begin position="388"/>
        <end position="398"/>
    </location>
</feature>
<feature type="compositionally biased region" description="Basic and acidic residues" evidence="1">
    <location>
        <begin position="193"/>
        <end position="205"/>
    </location>
</feature>
<feature type="domain" description="GYF" evidence="2">
    <location>
        <begin position="689"/>
        <end position="737"/>
    </location>
</feature>
<dbReference type="PROSITE" id="PS50829">
    <property type="entry name" value="GYF"/>
    <property type="match status" value="1"/>
</dbReference>
<dbReference type="InterPro" id="IPR035445">
    <property type="entry name" value="GYF-like_dom_sf"/>
</dbReference>
<evidence type="ECO:0000313" key="3">
    <source>
        <dbReference type="EMBL" id="KAF4639682.1"/>
    </source>
</evidence>
<keyword evidence="4" id="KW-1185">Reference proteome</keyword>
<protein>
    <recommendedName>
        <fullName evidence="2">GYF domain-containing protein</fullName>
    </recommendedName>
</protein>
<feature type="compositionally biased region" description="Basic and acidic residues" evidence="1">
    <location>
        <begin position="637"/>
        <end position="657"/>
    </location>
</feature>
<dbReference type="VEuPathDB" id="ToxoDB:TGME49_315700"/>
<dbReference type="InterPro" id="IPR003169">
    <property type="entry name" value="GYF"/>
</dbReference>
<sequence length="964" mass="103934">MFNSRQPTPRLPGGVGVCAPLGCPSSSSGASSHPQPASSFFRPLPPASSRPYSPFEAPPPASQAFSFQGQSPAWGGPRRCGRSLAAPPSGPHHFDTPASRLFHPPPTSGNLARPPSRVERTAPCFSRGRGEFELTGGPRQPSSRDSWEPNGGCMRSDRDREGLPGRGSGDAEARHSARFPGRLHAGDGAWTSLRERPRDFDRSRDGGAFPARFRPNSVRRHPGLRDEAVDDASRPPRHADAHAGAPFGPLFHGAPHGDARHPRAFPDSRPQGVRPCADAFPGGCLSSENTVRVSDLPRPRSIRSSPAGDCMRPTNSVTGDGAYARPEGRPSSFHSASPGFREPQAERRDRGRCGYEGSGLIPGGRPTDSRFADEFRGNHSDFFPPTQGHVSLSENVTAAESHRERVNPPRVFDSAEASGREGRGYALSGPPQPERRNTEGLPRVSPALDRPFVHPESGPRRCAGGEETSGRVGVEGNLRNETFSTVGKPDAMRGRSPGRADSQELALTSGVANSALSSLGFSLAAAARPGGPPFNAGTGVSVHPAGFSPQGQESPLSHGTPCFPPGGLPGKHPFALLGGAALPLLGGGGLLGGQALQPGGPSRFALSQGMGVQQQFLDSLKQPVGGTDSAAFSPCLDSKEANGGEKKSAEEKEKPETDQAPENPNESRLLRELSTTPPALLNPESNSAAHNWWYLDNKNKCQGPFDTLQVLRWFEGGFFDAQRLFRRDDEVCFTPVDDGKRITEVAARIVNVARTSKRAAQQRQHPIRVLCAPVPPPSSSGEMSLEAKVQQAQAALAPLFDLAKKTRERPDPRHFAPLGKRRKFWQTVACLPERLRSRRRRRQVFLEFFNERSEDVFQRVERSTPVREDCLEDARRGKEILSLGPSVGASCLFFALRPLQLQPPSGVCSPSGTALGCCEERSSRQIVETEPQRIRSRSDSTAVPIPFRGFPSERRDGVPRFFSR</sequence>
<feature type="compositionally biased region" description="Basic and acidic residues" evidence="1">
    <location>
        <begin position="343"/>
        <end position="353"/>
    </location>
</feature>
<dbReference type="Gene3D" id="3.30.1490.40">
    <property type="match status" value="1"/>
</dbReference>
<dbReference type="Proteomes" id="UP000557509">
    <property type="component" value="Unassembled WGS sequence"/>
</dbReference>
<evidence type="ECO:0000256" key="1">
    <source>
        <dbReference type="SAM" id="MobiDB-lite"/>
    </source>
</evidence>
<feature type="compositionally biased region" description="Basic and acidic residues" evidence="1">
    <location>
        <begin position="367"/>
        <end position="379"/>
    </location>
</feature>
<gene>
    <name evidence="3" type="ORF">TGRH88_054540</name>
</gene>